<dbReference type="Proteomes" id="UP000186808">
    <property type="component" value="Unassembled WGS sequence"/>
</dbReference>
<evidence type="ECO:0000256" key="7">
    <source>
        <dbReference type="ARBA" id="ARBA00023136"/>
    </source>
</evidence>
<organism evidence="11 13">
    <name type="scientific">Fluoribacter gormanii</name>
    <dbReference type="NCBI Taxonomy" id="464"/>
    <lineage>
        <taxon>Bacteria</taxon>
        <taxon>Pseudomonadati</taxon>
        <taxon>Pseudomonadota</taxon>
        <taxon>Gammaproteobacteria</taxon>
        <taxon>Legionellales</taxon>
        <taxon>Legionellaceae</taxon>
        <taxon>Fluoribacter</taxon>
    </lineage>
</organism>
<dbReference type="STRING" id="464.Lgor_2730"/>
<feature type="transmembrane region" description="Helical" evidence="8">
    <location>
        <begin position="444"/>
        <end position="471"/>
    </location>
</feature>
<feature type="transmembrane region" description="Helical" evidence="8">
    <location>
        <begin position="342"/>
        <end position="363"/>
    </location>
</feature>
<dbReference type="Proteomes" id="UP000254374">
    <property type="component" value="Unassembled WGS sequence"/>
</dbReference>
<dbReference type="GO" id="GO:0015833">
    <property type="term" value="P:peptide transport"/>
    <property type="evidence" value="ECO:0007669"/>
    <property type="project" value="UniProtKB-KW"/>
</dbReference>
<reference evidence="10 12" key="1">
    <citation type="submission" date="2017-01" db="EMBL/GenBank/DDBJ databases">
        <authorList>
            <person name="Varghese N."/>
            <person name="Submissions S."/>
        </authorList>
    </citation>
    <scope>NUCLEOTIDE SEQUENCE [LARGE SCALE GENOMIC DNA]</scope>
    <source>
        <strain evidence="10 12">ATCC 33342</strain>
    </source>
</reference>
<keyword evidence="6 8" id="KW-1133">Transmembrane helix</keyword>
<evidence type="ECO:0000256" key="4">
    <source>
        <dbReference type="ARBA" id="ARBA00022692"/>
    </source>
</evidence>
<dbReference type="SUPFAM" id="SSF103473">
    <property type="entry name" value="MFS general substrate transporter"/>
    <property type="match status" value="1"/>
</dbReference>
<dbReference type="PANTHER" id="PTHR23517">
    <property type="entry name" value="RESISTANCE PROTEIN MDTM, PUTATIVE-RELATED-RELATED"/>
    <property type="match status" value="1"/>
</dbReference>
<feature type="transmembrane region" description="Helical" evidence="8">
    <location>
        <begin position="411"/>
        <end position="432"/>
    </location>
</feature>
<reference evidence="11 13" key="2">
    <citation type="submission" date="2018-06" db="EMBL/GenBank/DDBJ databases">
        <authorList>
            <consortium name="Pathogen Informatics"/>
            <person name="Doyle S."/>
        </authorList>
    </citation>
    <scope>NUCLEOTIDE SEQUENCE [LARGE SCALE GENOMIC DNA]</scope>
    <source>
        <strain evidence="11 13">NCTC11401</strain>
    </source>
</reference>
<protein>
    <submittedName>
        <fullName evidence="11">Dipeptide and tripeptide permease A</fullName>
    </submittedName>
    <submittedName>
        <fullName evidence="10">Proton-dependent oligopeptide transporter, POT family</fullName>
    </submittedName>
</protein>
<dbReference type="EMBL" id="FTNL01000003">
    <property type="protein sequence ID" value="SIQ78256.1"/>
    <property type="molecule type" value="Genomic_DNA"/>
</dbReference>
<keyword evidence="5" id="KW-0653">Protein transport</keyword>
<evidence type="ECO:0000313" key="12">
    <source>
        <dbReference type="Proteomes" id="UP000186808"/>
    </source>
</evidence>
<keyword evidence="7 8" id="KW-0472">Membrane</keyword>
<evidence type="ECO:0000256" key="6">
    <source>
        <dbReference type="ARBA" id="ARBA00022989"/>
    </source>
</evidence>
<feature type="transmembrane region" description="Helical" evidence="8">
    <location>
        <begin position="262"/>
        <end position="289"/>
    </location>
</feature>
<dbReference type="EMBL" id="UGGV01000001">
    <property type="protein sequence ID" value="STO24960.1"/>
    <property type="molecule type" value="Genomic_DNA"/>
</dbReference>
<dbReference type="Gene3D" id="1.20.1250.20">
    <property type="entry name" value="MFS general substrate transporter like domains"/>
    <property type="match status" value="1"/>
</dbReference>
<feature type="transmembrane region" description="Helical" evidence="8">
    <location>
        <begin position="304"/>
        <end position="322"/>
    </location>
</feature>
<feature type="transmembrane region" description="Helical" evidence="8">
    <location>
        <begin position="375"/>
        <end position="399"/>
    </location>
</feature>
<dbReference type="AlphaFoldDB" id="A0A377GJE3"/>
<evidence type="ECO:0000256" key="3">
    <source>
        <dbReference type="ARBA" id="ARBA00022475"/>
    </source>
</evidence>
<dbReference type="GO" id="GO:0005886">
    <property type="term" value="C:plasma membrane"/>
    <property type="evidence" value="ECO:0007669"/>
    <property type="project" value="UniProtKB-SubCell"/>
</dbReference>
<evidence type="ECO:0000313" key="13">
    <source>
        <dbReference type="Proteomes" id="UP000254374"/>
    </source>
</evidence>
<sequence length="503" mass="55383">MHTNSEKHPKSLRIFFATEMWERYGFYVVQSLLALYLALHFKWPDKQVYALVGSFTALTYLSPVVGGWIADKLIGQKRAVLLGAVVLFASYCVLSLVDNTTALTAALAAIAVGTGLLKPNISSLLGNEYLMGSARRESGFTIFYMGITTGIILGTTLPSILNEHLGWIASFTSAAIGMIVAFFVFLYGIKKYNIKDYNPFVFQYKKIFAAVFLMIFLWSLSFYILNSPQLANLIFGLVVLFSAGYILYSVNGENANQSRKTLVIGLLCIISVVFWSFYFQMFMSLTLFISRVVEPTFCGIQFPAPYYVTIQSVGMLLIGYFLAKKNPKLNIVERGLSIGKKFLLAIFITTAAYAVIAFVSNFTDKSTLLSPLLIIPAYLMFSLAELLLSPVGLSAITLLADKNKVSTLMGIFFVSLGIGGFLSGKLASLTAIPSGETNIAVLKTLYAAAFIQQLGILFIAAFCCLVLFAVIKFLLTHVPLNDYSDSVLDPMLPIQQTDENISY</sequence>
<dbReference type="InterPro" id="IPR020846">
    <property type="entry name" value="MFS_dom"/>
</dbReference>
<name>A0A377GJE3_9GAMM</name>
<dbReference type="Pfam" id="PF00854">
    <property type="entry name" value="PTR2"/>
    <property type="match status" value="1"/>
</dbReference>
<evidence type="ECO:0000256" key="2">
    <source>
        <dbReference type="ARBA" id="ARBA00022448"/>
    </source>
</evidence>
<proteinExistence type="predicted"/>
<keyword evidence="5" id="KW-0571">Peptide transport</keyword>
<feature type="transmembrane region" description="Helical" evidence="8">
    <location>
        <begin position="231"/>
        <end position="250"/>
    </location>
</feature>
<keyword evidence="4 8" id="KW-0812">Transmembrane</keyword>
<feature type="transmembrane region" description="Helical" evidence="8">
    <location>
        <begin position="142"/>
        <end position="161"/>
    </location>
</feature>
<dbReference type="InterPro" id="IPR050171">
    <property type="entry name" value="MFS_Transporters"/>
</dbReference>
<dbReference type="InterPro" id="IPR005279">
    <property type="entry name" value="Dipep/tripep_permease"/>
</dbReference>
<dbReference type="InterPro" id="IPR036259">
    <property type="entry name" value="MFS_trans_sf"/>
</dbReference>
<keyword evidence="3" id="KW-1003">Cell membrane</keyword>
<dbReference type="PANTHER" id="PTHR23517:SF15">
    <property type="entry name" value="PROTON-DEPENDENT OLIGOPEPTIDE FAMILY TRANSPORT PROTEIN"/>
    <property type="match status" value="1"/>
</dbReference>
<accession>A0A377GJE3</accession>
<evidence type="ECO:0000256" key="8">
    <source>
        <dbReference type="SAM" id="Phobius"/>
    </source>
</evidence>
<feature type="transmembrane region" description="Helical" evidence="8">
    <location>
        <begin position="79"/>
        <end position="97"/>
    </location>
</feature>
<feature type="transmembrane region" description="Helical" evidence="8">
    <location>
        <begin position="47"/>
        <end position="70"/>
    </location>
</feature>
<feature type="transmembrane region" description="Helical" evidence="8">
    <location>
        <begin position="167"/>
        <end position="187"/>
    </location>
</feature>
<gene>
    <name evidence="11" type="primary">dtpA_3</name>
    <name evidence="11" type="ORF">NCTC11401_01778</name>
    <name evidence="10" type="ORF">SAMN05421777_10368</name>
</gene>
<comment type="subcellular location">
    <subcellularLocation>
        <location evidence="1">Cell membrane</location>
        <topology evidence="1">Multi-pass membrane protein</topology>
    </subcellularLocation>
</comment>
<dbReference type="NCBIfam" id="TIGR00924">
    <property type="entry name" value="yjdL_sub1_fam"/>
    <property type="match status" value="1"/>
</dbReference>
<evidence type="ECO:0000256" key="5">
    <source>
        <dbReference type="ARBA" id="ARBA00022856"/>
    </source>
</evidence>
<dbReference type="PROSITE" id="PS50850">
    <property type="entry name" value="MFS"/>
    <property type="match status" value="1"/>
</dbReference>
<evidence type="ECO:0000313" key="11">
    <source>
        <dbReference type="EMBL" id="STO24960.1"/>
    </source>
</evidence>
<feature type="transmembrane region" description="Helical" evidence="8">
    <location>
        <begin position="207"/>
        <end position="225"/>
    </location>
</feature>
<feature type="domain" description="Major facilitator superfamily (MFS) profile" evidence="9">
    <location>
        <begin position="11"/>
        <end position="479"/>
    </location>
</feature>
<evidence type="ECO:0000259" key="9">
    <source>
        <dbReference type="PROSITE" id="PS50850"/>
    </source>
</evidence>
<evidence type="ECO:0000256" key="1">
    <source>
        <dbReference type="ARBA" id="ARBA00004651"/>
    </source>
</evidence>
<feature type="transmembrane region" description="Helical" evidence="8">
    <location>
        <begin position="21"/>
        <end position="41"/>
    </location>
</feature>
<keyword evidence="2" id="KW-0813">Transport</keyword>
<dbReference type="GO" id="GO:1904680">
    <property type="term" value="F:peptide transmembrane transporter activity"/>
    <property type="evidence" value="ECO:0007669"/>
    <property type="project" value="InterPro"/>
</dbReference>
<dbReference type="InterPro" id="IPR000109">
    <property type="entry name" value="POT_fam"/>
</dbReference>
<dbReference type="CDD" id="cd17346">
    <property type="entry name" value="MFS_DtpA_like"/>
    <property type="match status" value="1"/>
</dbReference>
<evidence type="ECO:0000313" key="10">
    <source>
        <dbReference type="EMBL" id="SIQ78256.1"/>
    </source>
</evidence>
<keyword evidence="12" id="KW-1185">Reference proteome</keyword>